<dbReference type="SMART" id="SM00487">
    <property type="entry name" value="DEXDc"/>
    <property type="match status" value="1"/>
</dbReference>
<evidence type="ECO:0000256" key="2">
    <source>
        <dbReference type="ARBA" id="ARBA00009046"/>
    </source>
</evidence>
<dbReference type="Pfam" id="PF18019">
    <property type="entry name" value="Cas3_HD"/>
    <property type="match status" value="1"/>
</dbReference>
<dbReference type="PROSITE" id="PS51643">
    <property type="entry name" value="HD_CAS3"/>
    <property type="match status" value="1"/>
</dbReference>
<comment type="similarity">
    <text evidence="10">Belongs to the DEAD box helicase family.</text>
</comment>
<evidence type="ECO:0000256" key="8">
    <source>
        <dbReference type="ARBA" id="ARBA00022840"/>
    </source>
</evidence>
<reference evidence="15 16" key="1">
    <citation type="journal article" date="2014" name="Genome Announc.">
        <title>Complete Genome Sequence of the Extreme Thermophile Dictyoglomus thermophilum H-6-12.</title>
        <authorList>
            <person name="Coil D.A."/>
            <person name="Badger J.H."/>
            <person name="Forberger H.C."/>
            <person name="Riggs F."/>
            <person name="Madupu R."/>
            <person name="Fedorova N."/>
            <person name="Ward N."/>
            <person name="Robb F.T."/>
            <person name="Eisen J.A."/>
        </authorList>
    </citation>
    <scope>NUCLEOTIDE SEQUENCE [LARGE SCALE GENOMIC DNA]</scope>
    <source>
        <strain evidence="16">ATCC 35947 / DSM 3960 / H-6-12</strain>
    </source>
</reference>
<dbReference type="GO" id="GO:0003724">
    <property type="term" value="F:RNA helicase activity"/>
    <property type="evidence" value="ECO:0007669"/>
    <property type="project" value="TreeGrafter"/>
</dbReference>
<feature type="coiled-coil region" evidence="11">
    <location>
        <begin position="23"/>
        <end position="54"/>
    </location>
</feature>
<dbReference type="PROSITE" id="PS51194">
    <property type="entry name" value="HELICASE_CTER"/>
    <property type="match status" value="1"/>
</dbReference>
<feature type="domain" description="Helicase ATP-binding" evidence="12">
    <location>
        <begin position="255"/>
        <end position="437"/>
    </location>
</feature>
<dbReference type="eggNOG" id="COG1203">
    <property type="taxonomic scope" value="Bacteria"/>
</dbReference>
<dbReference type="InterPro" id="IPR006474">
    <property type="entry name" value="Helicase_Cas3_CRISPR-ass_core"/>
</dbReference>
<dbReference type="SUPFAM" id="SSF52540">
    <property type="entry name" value="P-loop containing nucleoside triphosphate hydrolases"/>
    <property type="match status" value="1"/>
</dbReference>
<evidence type="ECO:0000313" key="16">
    <source>
        <dbReference type="Proteomes" id="UP000001733"/>
    </source>
</evidence>
<dbReference type="InterPro" id="IPR050079">
    <property type="entry name" value="DEAD_box_RNA_helicase"/>
</dbReference>
<keyword evidence="6" id="KW-0378">Hydrolase</keyword>
<dbReference type="GO" id="GO:0046872">
    <property type="term" value="F:metal ion binding"/>
    <property type="evidence" value="ECO:0007669"/>
    <property type="project" value="UniProtKB-KW"/>
</dbReference>
<dbReference type="SMART" id="SM00490">
    <property type="entry name" value="HELICc"/>
    <property type="match status" value="1"/>
</dbReference>
<evidence type="ECO:0000259" key="12">
    <source>
        <dbReference type="PROSITE" id="PS51192"/>
    </source>
</evidence>
<dbReference type="InterPro" id="IPR038257">
    <property type="entry name" value="CRISPR-assoc_Cas3_HD_sf"/>
</dbReference>
<dbReference type="GO" id="GO:0003676">
    <property type="term" value="F:nucleic acid binding"/>
    <property type="evidence" value="ECO:0007669"/>
    <property type="project" value="InterPro"/>
</dbReference>
<dbReference type="STRING" id="309799.DICTH_0064"/>
<dbReference type="GO" id="GO:0004518">
    <property type="term" value="F:nuclease activity"/>
    <property type="evidence" value="ECO:0007669"/>
    <property type="project" value="UniProtKB-KW"/>
</dbReference>
<dbReference type="InterPro" id="IPR027417">
    <property type="entry name" value="P-loop_NTPase"/>
</dbReference>
<dbReference type="InterPro" id="IPR011545">
    <property type="entry name" value="DEAD/DEAH_box_helicase_dom"/>
</dbReference>
<gene>
    <name evidence="15" type="primary">cas3_1</name>
    <name evidence="15" type="ordered locus">DICTH_0064</name>
</gene>
<dbReference type="Gene3D" id="1.10.3210.30">
    <property type="match status" value="1"/>
</dbReference>
<sequence length="755" mass="88535">MISLGNLDIVYAKTYYENGKIVAETLEEHTSLLLKNLELLKERYYEEIKRVLEKENYNSEKFWEILKIAALYHDLGKINSLFQNKIRELLGKEKIESRFSQEIPHNFLSPALLPKETLSKKIAEYEDIFTLIYAIIYHHYRDLDFNEEYFKDYIKEEVLNKVDHLSWVKKYDENFGNSESLGNEYLWLLRDRGKIENLEKKLKFIMLKGLLYRLDHSSSAHVEIEKERIRNCEKLLISYLIKKPNSIGLKPFQKKAIHLRDKNILLVAPTGSGKTEFAVNWIGNDKAVYTLPLRVSVNAMYERLKEIFGKDKIGLLHGDCAYYGLDEIRTLENDFQEHLHHVTSSRQLSYPITVSTADQIFISFFHFPGYEKIFSIFPYTKIVVDEPQAYTSESLAVIVEGLKRIDNVGGKFCLMSATFYPILRNELQDISEIIEVEASNNSSHFIRYYPEKDIEDMISEIIENYKKGKKVLVITNTVKKAQSIYNLLRSNKELKVNLLHSRFIWKDRNMKEKQIFLDEKSHAPCIWISTQIVEASLDIDFDILFSELAPLDTLIQRMGRVYRKREYSEDIPNIVIAGSLGKPSGKSHVYDSALIDATHNILSEINTKKLDERIKKMLVERLYSLEQLANTKYYKKFRDYQKLLKLEYKAENKLEAERIFRRISNIEAIPVEVYENNKEKLLEIQEKIYSKDALKKLQGLRELKDLTVNIPLEIKDYAQNLISLEKDLELRIFLINLNYDTELGLLPDKNTENII</sequence>
<keyword evidence="9" id="KW-0051">Antiviral defense</keyword>
<feature type="domain" description="HD Cas3-type" evidence="14">
    <location>
        <begin position="19"/>
        <end position="217"/>
    </location>
</feature>
<dbReference type="Pfam" id="PF00270">
    <property type="entry name" value="DEAD"/>
    <property type="match status" value="1"/>
</dbReference>
<evidence type="ECO:0000256" key="6">
    <source>
        <dbReference type="ARBA" id="ARBA00022801"/>
    </source>
</evidence>
<protein>
    <submittedName>
        <fullName evidence="15">CRISPR-associated helicase Cas3</fullName>
    </submittedName>
</protein>
<dbReference type="EMBL" id="CP001146">
    <property type="protein sequence ID" value="ACI19282.1"/>
    <property type="molecule type" value="Genomic_DNA"/>
</dbReference>
<dbReference type="OrthoDB" id="9810236at2"/>
<dbReference type="Gene3D" id="3.40.50.300">
    <property type="entry name" value="P-loop containing nucleotide triphosphate hydrolases"/>
    <property type="match status" value="2"/>
</dbReference>
<evidence type="ECO:0000256" key="4">
    <source>
        <dbReference type="ARBA" id="ARBA00022723"/>
    </source>
</evidence>
<proteinExistence type="inferred from homology"/>
<comment type="similarity">
    <text evidence="2">In the central section; belongs to the CRISPR-associated helicase Cas3 family.</text>
</comment>
<dbReference type="NCBIfam" id="TIGR01596">
    <property type="entry name" value="cas3_HD"/>
    <property type="match status" value="1"/>
</dbReference>
<evidence type="ECO:0000256" key="9">
    <source>
        <dbReference type="ARBA" id="ARBA00023118"/>
    </source>
</evidence>
<dbReference type="GO" id="GO:0016787">
    <property type="term" value="F:hydrolase activity"/>
    <property type="evidence" value="ECO:0007669"/>
    <property type="project" value="UniProtKB-KW"/>
</dbReference>
<keyword evidence="7" id="KW-0347">Helicase</keyword>
<dbReference type="KEGG" id="dth:DICTH_0064"/>
<dbReference type="HOGENOM" id="CLU_009347_0_0_0"/>
<dbReference type="Proteomes" id="UP000001733">
    <property type="component" value="Chromosome"/>
</dbReference>
<dbReference type="SUPFAM" id="SSF109604">
    <property type="entry name" value="HD-domain/PDEase-like"/>
    <property type="match status" value="1"/>
</dbReference>
<dbReference type="InterPro" id="IPR001650">
    <property type="entry name" value="Helicase_C-like"/>
</dbReference>
<keyword evidence="16" id="KW-1185">Reference proteome</keyword>
<dbReference type="CDD" id="cd09641">
    <property type="entry name" value="Cas3''_I"/>
    <property type="match status" value="1"/>
</dbReference>
<dbReference type="GO" id="GO:0005524">
    <property type="term" value="F:ATP binding"/>
    <property type="evidence" value="ECO:0007669"/>
    <property type="project" value="UniProtKB-KW"/>
</dbReference>
<evidence type="ECO:0000256" key="7">
    <source>
        <dbReference type="ARBA" id="ARBA00022806"/>
    </source>
</evidence>
<dbReference type="InterPro" id="IPR054712">
    <property type="entry name" value="Cas3-like_dom"/>
</dbReference>
<dbReference type="eggNOG" id="COG2254">
    <property type="taxonomic scope" value="Bacteria"/>
</dbReference>
<dbReference type="RefSeq" id="WP_012547914.1">
    <property type="nucleotide sequence ID" value="NC_011297.1"/>
</dbReference>
<dbReference type="InterPro" id="IPR014001">
    <property type="entry name" value="Helicase_ATP-bd"/>
</dbReference>
<dbReference type="PANTHER" id="PTHR47959">
    <property type="entry name" value="ATP-DEPENDENT RNA HELICASE RHLE-RELATED"/>
    <property type="match status" value="1"/>
</dbReference>
<comment type="similarity">
    <text evidence="1">In the N-terminal section; belongs to the CRISPR-associated nuclease Cas3-HD family.</text>
</comment>
<organism evidence="15 16">
    <name type="scientific">Dictyoglomus thermophilum (strain ATCC 35947 / DSM 3960 / H-6-12)</name>
    <dbReference type="NCBI Taxonomy" id="309799"/>
    <lineage>
        <taxon>Bacteria</taxon>
        <taxon>Pseudomonadati</taxon>
        <taxon>Dictyoglomota</taxon>
        <taxon>Dictyoglomia</taxon>
        <taxon>Dictyoglomales</taxon>
        <taxon>Dictyoglomaceae</taxon>
        <taxon>Dictyoglomus</taxon>
    </lineage>
</organism>
<dbReference type="GO" id="GO:0005829">
    <property type="term" value="C:cytosol"/>
    <property type="evidence" value="ECO:0007669"/>
    <property type="project" value="TreeGrafter"/>
</dbReference>
<evidence type="ECO:0000259" key="14">
    <source>
        <dbReference type="PROSITE" id="PS51643"/>
    </source>
</evidence>
<evidence type="ECO:0000313" key="15">
    <source>
        <dbReference type="EMBL" id="ACI19282.1"/>
    </source>
</evidence>
<dbReference type="PaxDb" id="309799-DICTH_0064"/>
<name>B5YAX8_DICT6</name>
<dbReference type="GO" id="GO:0051607">
    <property type="term" value="P:defense response to virus"/>
    <property type="evidence" value="ECO:0007669"/>
    <property type="project" value="UniProtKB-KW"/>
</dbReference>
<dbReference type="InterPro" id="IPR006483">
    <property type="entry name" value="CRISPR-assoc_Cas3_HD"/>
</dbReference>
<evidence type="ECO:0000256" key="11">
    <source>
        <dbReference type="SAM" id="Coils"/>
    </source>
</evidence>
<dbReference type="Pfam" id="PF22590">
    <property type="entry name" value="Cas3-like_C_2"/>
    <property type="match status" value="1"/>
</dbReference>
<evidence type="ECO:0000256" key="5">
    <source>
        <dbReference type="ARBA" id="ARBA00022741"/>
    </source>
</evidence>
<dbReference type="PROSITE" id="PS51192">
    <property type="entry name" value="HELICASE_ATP_BIND_1"/>
    <property type="match status" value="1"/>
</dbReference>
<feature type="domain" description="Helicase C-terminal" evidence="13">
    <location>
        <begin position="453"/>
        <end position="626"/>
    </location>
</feature>
<keyword evidence="8" id="KW-0067">ATP-binding</keyword>
<accession>B5YAX8</accession>
<keyword evidence="3" id="KW-0540">Nuclease</keyword>
<evidence type="ECO:0000256" key="3">
    <source>
        <dbReference type="ARBA" id="ARBA00022722"/>
    </source>
</evidence>
<evidence type="ECO:0000256" key="1">
    <source>
        <dbReference type="ARBA" id="ARBA00006847"/>
    </source>
</evidence>
<dbReference type="PANTHER" id="PTHR47959:SF16">
    <property type="entry name" value="CRISPR-ASSOCIATED NUCLEASE_HELICASE CAS3-RELATED"/>
    <property type="match status" value="1"/>
</dbReference>
<keyword evidence="5" id="KW-0547">Nucleotide-binding</keyword>
<dbReference type="AlphaFoldDB" id="B5YAX8"/>
<evidence type="ECO:0000256" key="10">
    <source>
        <dbReference type="ARBA" id="ARBA00038437"/>
    </source>
</evidence>
<keyword evidence="11" id="KW-0175">Coiled coil</keyword>
<keyword evidence="4" id="KW-0479">Metal-binding</keyword>
<dbReference type="NCBIfam" id="TIGR01587">
    <property type="entry name" value="cas3_core"/>
    <property type="match status" value="1"/>
</dbReference>
<evidence type="ECO:0000259" key="13">
    <source>
        <dbReference type="PROSITE" id="PS51194"/>
    </source>
</evidence>